<dbReference type="Proteomes" id="UP000316628">
    <property type="component" value="Unassembled WGS sequence"/>
</dbReference>
<keyword evidence="3" id="KW-1185">Reference proteome</keyword>
<feature type="transmembrane region" description="Helical" evidence="1">
    <location>
        <begin position="439"/>
        <end position="463"/>
    </location>
</feature>
<keyword evidence="1" id="KW-1133">Transmembrane helix</keyword>
<proteinExistence type="predicted"/>
<feature type="transmembrane region" description="Helical" evidence="1">
    <location>
        <begin position="137"/>
        <end position="156"/>
    </location>
</feature>
<feature type="transmembrane region" description="Helical" evidence="1">
    <location>
        <begin position="404"/>
        <end position="427"/>
    </location>
</feature>
<feature type="transmembrane region" description="Helical" evidence="1">
    <location>
        <begin position="470"/>
        <end position="486"/>
    </location>
</feature>
<keyword evidence="1" id="KW-0472">Membrane</keyword>
<organism evidence="2 3">
    <name type="scientific">Saccharothrix saharensis</name>
    <dbReference type="NCBI Taxonomy" id="571190"/>
    <lineage>
        <taxon>Bacteria</taxon>
        <taxon>Bacillati</taxon>
        <taxon>Actinomycetota</taxon>
        <taxon>Actinomycetes</taxon>
        <taxon>Pseudonocardiales</taxon>
        <taxon>Pseudonocardiaceae</taxon>
        <taxon>Saccharothrix</taxon>
    </lineage>
</organism>
<evidence type="ECO:0000313" key="3">
    <source>
        <dbReference type="Proteomes" id="UP000316628"/>
    </source>
</evidence>
<feature type="transmembrane region" description="Helical" evidence="1">
    <location>
        <begin position="54"/>
        <end position="73"/>
    </location>
</feature>
<dbReference type="EMBL" id="VFPP01000001">
    <property type="protein sequence ID" value="TQM82610.1"/>
    <property type="molecule type" value="Genomic_DNA"/>
</dbReference>
<feature type="transmembrane region" description="Helical" evidence="1">
    <location>
        <begin position="335"/>
        <end position="355"/>
    </location>
</feature>
<name>A0A543JIA6_9PSEU</name>
<feature type="transmembrane region" description="Helical" evidence="1">
    <location>
        <begin position="311"/>
        <end position="328"/>
    </location>
</feature>
<feature type="transmembrane region" description="Helical" evidence="1">
    <location>
        <begin position="176"/>
        <end position="194"/>
    </location>
</feature>
<feature type="transmembrane region" description="Helical" evidence="1">
    <location>
        <begin position="233"/>
        <end position="250"/>
    </location>
</feature>
<evidence type="ECO:0000256" key="1">
    <source>
        <dbReference type="SAM" id="Phobius"/>
    </source>
</evidence>
<reference evidence="2 3" key="1">
    <citation type="submission" date="2019-06" db="EMBL/GenBank/DDBJ databases">
        <title>Sequencing the genomes of 1000 actinobacteria strains.</title>
        <authorList>
            <person name="Klenk H.-P."/>
        </authorList>
    </citation>
    <scope>NUCLEOTIDE SEQUENCE [LARGE SCALE GENOMIC DNA]</scope>
    <source>
        <strain evidence="2 3">DSM 45456</strain>
    </source>
</reference>
<feature type="transmembrane region" description="Helical" evidence="1">
    <location>
        <begin position="271"/>
        <end position="291"/>
    </location>
</feature>
<sequence length="524" mass="51384">MGVAAAGALLTAVAPAVGVVDGSAPPAFTSWPLLAPLALLPTALAALFLVRGQVLTAAAALVAPAVFAVGRLLDDLHLLVDPVDAARPELFRLTSLEPPAPAAGLWLLLAGHVLLVVAGVLATLGAEPDVRSERASFVLPATAGTLAGLGLFTAPFTSTDALIPARGTFDSPTLPMLGGLVLTLAAPALAVLAASATTHEARKGGLVGLAAVVLAVALPPVVTGFVVDGVGPAVGPFLALAAAVALAWPQRAVKDEDVEEHAVALPGARRLHVIAAVLGLVAAAAAAVGASTDHLVLPDGFPPPADYAARLLWPAAIATGVLAAALPVKAAVRPAFTVVTATVALAAAVALDAVFTATKVDVVQPGVGVWFTAGAVVAAAAAAATAALAGAVERDEVGTSPTEPALPLVAATLIAVLLALGAFALPVLRAPDYVPIGAFGLRVGSSGLLVALLAVVVAGVVALKARPGRGAALLLGAAVVTAVRAWEYPLTAARAAEAAPGPGLWLAAAATVAFIVAGALRTAR</sequence>
<comment type="caution">
    <text evidence="2">The sequence shown here is derived from an EMBL/GenBank/DDBJ whole genome shotgun (WGS) entry which is preliminary data.</text>
</comment>
<keyword evidence="1" id="KW-0812">Transmembrane</keyword>
<accession>A0A543JIA6</accession>
<gene>
    <name evidence="2" type="ORF">FHX81_5018</name>
</gene>
<feature type="transmembrane region" description="Helical" evidence="1">
    <location>
        <begin position="367"/>
        <end position="392"/>
    </location>
</feature>
<protein>
    <submittedName>
        <fullName evidence="2">Uncharacterized protein</fullName>
    </submittedName>
</protein>
<dbReference type="AlphaFoldDB" id="A0A543JIA6"/>
<feature type="transmembrane region" description="Helical" evidence="1">
    <location>
        <begin position="498"/>
        <end position="520"/>
    </location>
</feature>
<evidence type="ECO:0000313" key="2">
    <source>
        <dbReference type="EMBL" id="TQM82610.1"/>
    </source>
</evidence>
<feature type="transmembrane region" description="Helical" evidence="1">
    <location>
        <begin position="103"/>
        <end position="125"/>
    </location>
</feature>
<feature type="transmembrane region" description="Helical" evidence="1">
    <location>
        <begin position="28"/>
        <end position="49"/>
    </location>
</feature>
<feature type="transmembrane region" description="Helical" evidence="1">
    <location>
        <begin position="206"/>
        <end position="227"/>
    </location>
</feature>